<keyword evidence="1" id="KW-0805">Transcription regulation</keyword>
<evidence type="ECO:0000259" key="4">
    <source>
        <dbReference type="SMART" id="SM00906"/>
    </source>
</evidence>
<reference evidence="6" key="1">
    <citation type="journal article" date="2012" name="MBio">
        <title>Comparative genome analysis of Trichophyton rubrum and related dermatophytes reveals candidate genes involved in infection.</title>
        <authorList>
            <person name="Martinez D.A."/>
            <person name="Oliver B.G."/>
            <person name="Graeser Y."/>
            <person name="Goldberg J.M."/>
            <person name="Li W."/>
            <person name="Martinez-Rossi N.M."/>
            <person name="Monod M."/>
            <person name="Shelest E."/>
            <person name="Barton R.C."/>
            <person name="Birch E."/>
            <person name="Brakhage A.A."/>
            <person name="Chen Z."/>
            <person name="Gurr S.J."/>
            <person name="Heiman D."/>
            <person name="Heitman J."/>
            <person name="Kosti I."/>
            <person name="Rossi A."/>
            <person name="Saif S."/>
            <person name="Samalova M."/>
            <person name="Saunders C.W."/>
            <person name="Shea T."/>
            <person name="Summerbell R.C."/>
            <person name="Xu J."/>
            <person name="Young S."/>
            <person name="Zeng Q."/>
            <person name="Birren B.W."/>
            <person name="Cuomo C.A."/>
            <person name="White T.C."/>
        </authorList>
    </citation>
    <scope>NUCLEOTIDE SEQUENCE [LARGE SCALE GENOMIC DNA]</scope>
    <source>
        <strain evidence="6">ATCC MYA-4605 / CBS 113480</strain>
    </source>
</reference>
<dbReference type="CDD" id="cd12148">
    <property type="entry name" value="fungal_TF_MHR"/>
    <property type="match status" value="1"/>
</dbReference>
<sequence>MTADDCSTNAVSSAPSSSIGEGISMANLASSTIIPSPATVATTAVLDGGTSYDKISAALYAALPPHKDIHTMIEAGIDVSLHKVVTLPYPVLEAQAPGVFKGSLANIPLPTAHPVLLAKYLLILATCLQYLHPEIHKDDIQHLSEQPRQLMHRLTDTVAALVTRNDDMLDSIESLECIMLESMVQANSGHLRRAWLTCRRAMLVAQMMGLHRKGVHQPFKVLDPSQPVYPDFFWFRIVCTDRQLCLLLGLPQGSLDVSMASPEALEGDTVEGIFERKQCVIAARVLQLNESAESSAMSSLETLYSIDADLQAAANEMPNRWWLVPNLASVLHDPRKTFSETIRLFDQMLYFNLLNLLHLPYMLRLQPRADGNSTTAANYDRSKIASANASRGLLTRFIMFRSFNRVAYALRSVDFFALVAAMTLIIAHLNAHHQQRYYQLSGGDNSLLTHQRNSDRAMVEQVLETMQGVAKLNTDILSERASDLLKTLLAFESNAAKGNSFTPPIALAEPQVDSTITEDGKFLRFDIPYFGTVRLNHEGIVSMEPWAGDIPPPLPQLQPLSSPLTQRSGHMHSGLVNGDTLPDTSPAHQPYSLYPTAVTLPCPSLSPSMLPTPLTQAGVSDIQQYTSQLSTTIDDTVQNQYLYPGLTTAIDDWPFQGVDMAFFDSIINRPELEEGNVNINDIDFMTEQNCNAFTAAWARSYYATG</sequence>
<dbReference type="OMA" id="YEYSRIT"/>
<dbReference type="Proteomes" id="UP000002035">
    <property type="component" value="Unassembled WGS sequence"/>
</dbReference>
<dbReference type="PANTHER" id="PTHR47840">
    <property type="entry name" value="ZN(II)2CYS6 TRANSCRIPTION FACTOR (EUROFUNG)-RELATED"/>
    <property type="match status" value="1"/>
</dbReference>
<dbReference type="GO" id="GO:0006351">
    <property type="term" value="P:DNA-templated transcription"/>
    <property type="evidence" value="ECO:0007669"/>
    <property type="project" value="InterPro"/>
</dbReference>
<dbReference type="SMART" id="SM00906">
    <property type="entry name" value="Fungal_trans"/>
    <property type="match status" value="1"/>
</dbReference>
<feature type="domain" description="Xylanolytic transcriptional activator regulatory" evidence="4">
    <location>
        <begin position="194"/>
        <end position="268"/>
    </location>
</feature>
<proteinExistence type="predicted"/>
<dbReference type="EMBL" id="DS995702">
    <property type="protein sequence ID" value="EEQ29162.1"/>
    <property type="molecule type" value="Genomic_DNA"/>
</dbReference>
<dbReference type="OrthoDB" id="5392779at2759"/>
<keyword evidence="6" id="KW-1185">Reference proteome</keyword>
<dbReference type="PANTHER" id="PTHR47840:SF1">
    <property type="entry name" value="ZN(II)2CYS6 TRANSCRIPTION FACTOR (EUROFUNG)"/>
    <property type="match status" value="1"/>
</dbReference>
<evidence type="ECO:0000313" key="5">
    <source>
        <dbReference type="EMBL" id="EEQ29162.1"/>
    </source>
</evidence>
<organism evidence="5 6">
    <name type="scientific">Arthroderma otae (strain ATCC MYA-4605 / CBS 113480)</name>
    <name type="common">Microsporum canis</name>
    <dbReference type="NCBI Taxonomy" id="554155"/>
    <lineage>
        <taxon>Eukaryota</taxon>
        <taxon>Fungi</taxon>
        <taxon>Dikarya</taxon>
        <taxon>Ascomycota</taxon>
        <taxon>Pezizomycotina</taxon>
        <taxon>Eurotiomycetes</taxon>
        <taxon>Eurotiomycetidae</taxon>
        <taxon>Onygenales</taxon>
        <taxon>Arthrodermataceae</taxon>
        <taxon>Microsporum</taxon>
    </lineage>
</organism>
<dbReference type="RefSeq" id="XP_002849047.1">
    <property type="nucleotide sequence ID" value="XM_002849001.1"/>
</dbReference>
<keyword evidence="2" id="KW-0804">Transcription</keyword>
<evidence type="ECO:0000256" key="3">
    <source>
        <dbReference type="ARBA" id="ARBA00023242"/>
    </source>
</evidence>
<dbReference type="GeneID" id="9229099"/>
<keyword evidence="3" id="KW-0539">Nucleus</keyword>
<dbReference type="VEuPathDB" id="FungiDB:MCYG_01981"/>
<dbReference type="GO" id="GO:0003677">
    <property type="term" value="F:DNA binding"/>
    <property type="evidence" value="ECO:0007669"/>
    <property type="project" value="InterPro"/>
</dbReference>
<accession>C5FIS1</accession>
<dbReference type="AlphaFoldDB" id="C5FIS1"/>
<evidence type="ECO:0000256" key="1">
    <source>
        <dbReference type="ARBA" id="ARBA00023015"/>
    </source>
</evidence>
<evidence type="ECO:0000256" key="2">
    <source>
        <dbReference type="ARBA" id="ARBA00023163"/>
    </source>
</evidence>
<dbReference type="STRING" id="554155.C5FIS1"/>
<gene>
    <name evidence="5" type="ORF">MCYG_01981</name>
</gene>
<dbReference type="InterPro" id="IPR007219">
    <property type="entry name" value="XnlR_reg_dom"/>
</dbReference>
<dbReference type="GO" id="GO:0008270">
    <property type="term" value="F:zinc ion binding"/>
    <property type="evidence" value="ECO:0007669"/>
    <property type="project" value="InterPro"/>
</dbReference>
<dbReference type="HOGENOM" id="CLU_004804_0_0_1"/>
<dbReference type="eggNOG" id="ENOG502SJ8Q">
    <property type="taxonomic scope" value="Eukaryota"/>
</dbReference>
<evidence type="ECO:0000313" key="6">
    <source>
        <dbReference type="Proteomes" id="UP000002035"/>
    </source>
</evidence>
<protein>
    <submittedName>
        <fullName evidence="5">C6 zinc finger domain-containing protein</fullName>
    </submittedName>
</protein>
<name>C5FIS1_ARTOC</name>
<dbReference type="Pfam" id="PF04082">
    <property type="entry name" value="Fungal_trans"/>
    <property type="match status" value="1"/>
</dbReference>